<dbReference type="Gene3D" id="3.55.50.30">
    <property type="match status" value="1"/>
</dbReference>
<comment type="caution">
    <text evidence="4">The sequence shown here is derived from an EMBL/GenBank/DDBJ whole genome shotgun (WGS) entry which is preliminary data.</text>
</comment>
<keyword evidence="2" id="KW-1133">Transmembrane helix</keyword>
<dbReference type="OrthoDB" id="671956at2"/>
<gene>
    <name evidence="4" type="ORF">A4R26_01975</name>
</gene>
<evidence type="ECO:0000313" key="5">
    <source>
        <dbReference type="Proteomes" id="UP000192276"/>
    </source>
</evidence>
<protein>
    <recommendedName>
        <fullName evidence="3">Protein FecR C-terminal domain-containing protein</fullName>
    </recommendedName>
</protein>
<evidence type="ECO:0000256" key="1">
    <source>
        <dbReference type="SAM" id="MobiDB-lite"/>
    </source>
</evidence>
<evidence type="ECO:0000313" key="4">
    <source>
        <dbReference type="EMBL" id="OQP68590.1"/>
    </source>
</evidence>
<keyword evidence="2" id="KW-0472">Membrane</keyword>
<dbReference type="AlphaFoldDB" id="A0A1V9GDB6"/>
<dbReference type="EMBL" id="LWBP01000001">
    <property type="protein sequence ID" value="OQP68590.1"/>
    <property type="molecule type" value="Genomic_DNA"/>
</dbReference>
<dbReference type="Proteomes" id="UP000192276">
    <property type="component" value="Unassembled WGS sequence"/>
</dbReference>
<reference evidence="4" key="1">
    <citation type="submission" date="2016-04" db="EMBL/GenBank/DDBJ databases">
        <authorList>
            <person name="Evans L.H."/>
            <person name="Alamgir A."/>
            <person name="Owens N."/>
            <person name="Weber N.D."/>
            <person name="Virtaneva K."/>
            <person name="Barbian K."/>
            <person name="Babar A."/>
            <person name="Rosenke K."/>
        </authorList>
    </citation>
    <scope>NUCLEOTIDE SEQUENCE [LARGE SCALE GENOMIC DNA]</scope>
    <source>
        <strain evidence="4">CCTCC AB 208238</strain>
    </source>
</reference>
<proteinExistence type="predicted"/>
<name>A0A1V9GDB6_9BACT</name>
<dbReference type="Pfam" id="PF16344">
    <property type="entry name" value="FecR_C"/>
    <property type="match status" value="1"/>
</dbReference>
<accession>A0A1V9GDB6</accession>
<feature type="transmembrane region" description="Helical" evidence="2">
    <location>
        <begin position="54"/>
        <end position="74"/>
    </location>
</feature>
<feature type="domain" description="Protein FecR C-terminal" evidence="3">
    <location>
        <begin position="112"/>
        <end position="176"/>
    </location>
</feature>
<organism evidence="4 5">
    <name type="scientific">Niastella populi</name>
    <dbReference type="NCBI Taxonomy" id="550983"/>
    <lineage>
        <taxon>Bacteria</taxon>
        <taxon>Pseudomonadati</taxon>
        <taxon>Bacteroidota</taxon>
        <taxon>Chitinophagia</taxon>
        <taxon>Chitinophagales</taxon>
        <taxon>Chitinophagaceae</taxon>
        <taxon>Niastella</taxon>
    </lineage>
</organism>
<evidence type="ECO:0000259" key="3">
    <source>
        <dbReference type="Pfam" id="PF16344"/>
    </source>
</evidence>
<keyword evidence="2" id="KW-0812">Transmembrane</keyword>
<keyword evidence="5" id="KW-1185">Reference proteome</keyword>
<dbReference type="STRING" id="550983.A4R26_01975"/>
<evidence type="ECO:0000256" key="2">
    <source>
        <dbReference type="SAM" id="Phobius"/>
    </source>
</evidence>
<dbReference type="InterPro" id="IPR032508">
    <property type="entry name" value="FecR_C"/>
</dbReference>
<sequence length="187" mass="20632">MDKKKLHIDQPGGKTYPEPDVPVEDAWENMKQMLQHAPAAPAAQNRFGGLKGKLFMAGAGATVVAIVALIMYVVPGKKEKPAATQEMHTNDNPPKTDTLHDGTIAYLNNRNFEFSNTPFKEAAGFIEKAYGVTIIIENNKLDNCKITTRFDNKSLEEILDILGYTLAFEYSIDKNKNQVIISGDGCN</sequence>
<dbReference type="RefSeq" id="WP_081159224.1">
    <property type="nucleotide sequence ID" value="NZ_LWBP01000001.1"/>
</dbReference>
<feature type="region of interest" description="Disordered" evidence="1">
    <location>
        <begin position="1"/>
        <end position="21"/>
    </location>
</feature>